<protein>
    <submittedName>
        <fullName evidence="2">Uncharacterized protein</fullName>
    </submittedName>
</protein>
<evidence type="ECO:0000256" key="1">
    <source>
        <dbReference type="SAM" id="MobiDB-lite"/>
    </source>
</evidence>
<evidence type="ECO:0000313" key="3">
    <source>
        <dbReference type="Proteomes" id="UP001187415"/>
    </source>
</evidence>
<dbReference type="Proteomes" id="UP001187415">
    <property type="component" value="Unassembled WGS sequence"/>
</dbReference>
<gene>
    <name evidence="2" type="ORF">Q5P01_010147</name>
</gene>
<keyword evidence="3" id="KW-1185">Reference proteome</keyword>
<accession>A0AA88SQ92</accession>
<organism evidence="2 3">
    <name type="scientific">Channa striata</name>
    <name type="common">Snakehead murrel</name>
    <name type="synonym">Ophicephalus striatus</name>
    <dbReference type="NCBI Taxonomy" id="64152"/>
    <lineage>
        <taxon>Eukaryota</taxon>
        <taxon>Metazoa</taxon>
        <taxon>Chordata</taxon>
        <taxon>Craniata</taxon>
        <taxon>Vertebrata</taxon>
        <taxon>Euteleostomi</taxon>
        <taxon>Actinopterygii</taxon>
        <taxon>Neopterygii</taxon>
        <taxon>Teleostei</taxon>
        <taxon>Neoteleostei</taxon>
        <taxon>Acanthomorphata</taxon>
        <taxon>Anabantaria</taxon>
        <taxon>Anabantiformes</taxon>
        <taxon>Channoidei</taxon>
        <taxon>Channidae</taxon>
        <taxon>Channa</taxon>
    </lineage>
</organism>
<comment type="caution">
    <text evidence="2">The sequence shown here is derived from an EMBL/GenBank/DDBJ whole genome shotgun (WGS) entry which is preliminary data.</text>
</comment>
<proteinExistence type="predicted"/>
<sequence length="77" mass="8993">MWRINITTRTKLVKLQKNKGPIAHLPSVHFQNLLLSTGWNWRRHRGRLPGSSQSLQVHLNRPSDQEESPMSEVKKNK</sequence>
<dbReference type="AlphaFoldDB" id="A0AA88SQ92"/>
<reference evidence="2" key="1">
    <citation type="submission" date="2023-07" db="EMBL/GenBank/DDBJ databases">
        <title>Chromosome-level Genome Assembly of Striped Snakehead (Channa striata).</title>
        <authorList>
            <person name="Liu H."/>
        </authorList>
    </citation>
    <scope>NUCLEOTIDE SEQUENCE</scope>
    <source>
        <strain evidence="2">Gz</strain>
        <tissue evidence="2">Muscle</tissue>
    </source>
</reference>
<feature type="region of interest" description="Disordered" evidence="1">
    <location>
        <begin position="45"/>
        <end position="77"/>
    </location>
</feature>
<evidence type="ECO:0000313" key="2">
    <source>
        <dbReference type="EMBL" id="KAK2847148.1"/>
    </source>
</evidence>
<dbReference type="EMBL" id="JAUPFM010000007">
    <property type="protein sequence ID" value="KAK2847148.1"/>
    <property type="molecule type" value="Genomic_DNA"/>
</dbReference>
<name>A0AA88SQ92_CHASR</name>